<feature type="chain" id="PRO_5032749887" description="Peptidoglycan-associated lipoprotein" evidence="10">
    <location>
        <begin position="18"/>
        <end position="170"/>
    </location>
</feature>
<dbReference type="InterPro" id="IPR050330">
    <property type="entry name" value="Bact_OuterMem_StrucFunc"/>
</dbReference>
<dbReference type="GO" id="GO:0009279">
    <property type="term" value="C:cell outer membrane"/>
    <property type="evidence" value="ECO:0007669"/>
    <property type="project" value="UniProtKB-SubCell"/>
</dbReference>
<name>A0A845ADQ1_9SPHN</name>
<dbReference type="RefSeq" id="WP_160739882.1">
    <property type="nucleotide sequence ID" value="NZ_WTYQ01000004.1"/>
</dbReference>
<evidence type="ECO:0000256" key="7">
    <source>
        <dbReference type="ARBA" id="ARBA00023306"/>
    </source>
</evidence>
<dbReference type="EMBL" id="WTYQ01000004">
    <property type="protein sequence ID" value="MXP26676.1"/>
    <property type="molecule type" value="Genomic_DNA"/>
</dbReference>
<keyword evidence="13" id="KW-1185">Reference proteome</keyword>
<keyword evidence="6 8" id="KW-0449">Lipoprotein</keyword>
<keyword evidence="2 8" id="KW-0732">Signal</keyword>
<evidence type="ECO:0000256" key="6">
    <source>
        <dbReference type="ARBA" id="ARBA00023288"/>
    </source>
</evidence>
<comment type="function">
    <text evidence="8">Part of the Tol-Pal system, which plays a role in outer membrane invagination during cell division and is important for maintaining outer membrane integrity.</text>
</comment>
<dbReference type="CDD" id="cd07185">
    <property type="entry name" value="OmpA_C-like"/>
    <property type="match status" value="1"/>
</dbReference>
<dbReference type="SUPFAM" id="SSF103088">
    <property type="entry name" value="OmpA-like"/>
    <property type="match status" value="1"/>
</dbReference>
<comment type="similarity">
    <text evidence="8">Belongs to the Pal lipoprotein family.</text>
</comment>
<keyword evidence="5 8" id="KW-0998">Cell outer membrane</keyword>
<evidence type="ECO:0000256" key="4">
    <source>
        <dbReference type="ARBA" id="ARBA00023139"/>
    </source>
</evidence>
<dbReference type="AlphaFoldDB" id="A0A845ADQ1"/>
<evidence type="ECO:0000256" key="3">
    <source>
        <dbReference type="ARBA" id="ARBA00023136"/>
    </source>
</evidence>
<dbReference type="InterPro" id="IPR039001">
    <property type="entry name" value="Pal"/>
</dbReference>
<keyword evidence="7 8" id="KW-0131">Cell cycle</keyword>
<organism evidence="12 13">
    <name type="scientific">Altericroceibacterium indicum</name>
    <dbReference type="NCBI Taxonomy" id="374177"/>
    <lineage>
        <taxon>Bacteria</taxon>
        <taxon>Pseudomonadati</taxon>
        <taxon>Pseudomonadota</taxon>
        <taxon>Alphaproteobacteria</taxon>
        <taxon>Sphingomonadales</taxon>
        <taxon>Erythrobacteraceae</taxon>
        <taxon>Altericroceibacterium</taxon>
    </lineage>
</organism>
<feature type="domain" description="OmpA-like" evidence="11">
    <location>
        <begin position="55"/>
        <end position="170"/>
    </location>
</feature>
<dbReference type="PROSITE" id="PS51257">
    <property type="entry name" value="PROKAR_LIPOPROTEIN"/>
    <property type="match status" value="1"/>
</dbReference>
<accession>A0A845ADQ1</accession>
<evidence type="ECO:0000313" key="12">
    <source>
        <dbReference type="EMBL" id="MXP26676.1"/>
    </source>
</evidence>
<dbReference type="PROSITE" id="PS51123">
    <property type="entry name" value="OMPA_2"/>
    <property type="match status" value="1"/>
</dbReference>
<dbReference type="PRINTS" id="PR01021">
    <property type="entry name" value="OMPADOMAIN"/>
</dbReference>
<evidence type="ECO:0000256" key="9">
    <source>
        <dbReference type="SAM" id="MobiDB-lite"/>
    </source>
</evidence>
<feature type="signal peptide" evidence="10">
    <location>
        <begin position="1"/>
        <end position="17"/>
    </location>
</feature>
<comment type="subcellular location">
    <subcellularLocation>
        <location evidence="8">Cell outer membrane</location>
        <topology evidence="8">Lipid-anchor</topology>
    </subcellularLocation>
</comment>
<dbReference type="PRINTS" id="PR01023">
    <property type="entry name" value="NAFLGMOTY"/>
</dbReference>
<feature type="region of interest" description="Disordered" evidence="9">
    <location>
        <begin position="22"/>
        <end position="54"/>
    </location>
</feature>
<keyword evidence="1 8" id="KW-0132">Cell division</keyword>
<dbReference type="HAMAP" id="MF_02204">
    <property type="entry name" value="Pal"/>
    <property type="match status" value="1"/>
</dbReference>
<dbReference type="Gene3D" id="3.30.1330.60">
    <property type="entry name" value="OmpA-like domain"/>
    <property type="match status" value="1"/>
</dbReference>
<dbReference type="Pfam" id="PF00691">
    <property type="entry name" value="OmpA"/>
    <property type="match status" value="1"/>
</dbReference>
<evidence type="ECO:0000313" key="13">
    <source>
        <dbReference type="Proteomes" id="UP000460561"/>
    </source>
</evidence>
<keyword evidence="4 8" id="KW-0564">Palmitate</keyword>
<comment type="subunit">
    <text evidence="8">The Tol-Pal system is composed of five core proteins: the inner membrane proteins TolA, TolQ and TolR, the periplasmic protein TolB and the outer membrane protein Pal. They form a network linking the inner and outer membranes and the peptidoglycan layer.</text>
</comment>
<evidence type="ECO:0000259" key="11">
    <source>
        <dbReference type="PROSITE" id="PS51123"/>
    </source>
</evidence>
<dbReference type="NCBIfam" id="TIGR02802">
    <property type="entry name" value="Pal_lipo"/>
    <property type="match status" value="1"/>
</dbReference>
<dbReference type="InterPro" id="IPR006665">
    <property type="entry name" value="OmpA-like"/>
</dbReference>
<evidence type="ECO:0000256" key="10">
    <source>
        <dbReference type="SAM" id="SignalP"/>
    </source>
</evidence>
<sequence>MKYLVTCVTVASAIALAGCSKKAPESLPPAPTEAPPTTSTPTPTPTGPIPGSEQHFRQAMMGQDVIYFGTDKYDIDSESMAALRKQAQYLMQFPNISATLEGHCDERGTRDYNLALGERRANAAKNYLVSLGVPASRLSTISYGKERPVAMGSNPEAWAKNRRAVTIVMN</sequence>
<evidence type="ECO:0000256" key="1">
    <source>
        <dbReference type="ARBA" id="ARBA00022618"/>
    </source>
</evidence>
<reference evidence="12 13" key="1">
    <citation type="submission" date="2019-12" db="EMBL/GenBank/DDBJ databases">
        <title>Genomic-based taxomic classification of the family Erythrobacteraceae.</title>
        <authorList>
            <person name="Xu L."/>
        </authorList>
    </citation>
    <scope>NUCLEOTIDE SEQUENCE [LARGE SCALE GENOMIC DNA]</scope>
    <source>
        <strain evidence="12 13">DSM 18604</strain>
    </source>
</reference>
<dbReference type="GO" id="GO:0051301">
    <property type="term" value="P:cell division"/>
    <property type="evidence" value="ECO:0007669"/>
    <property type="project" value="UniProtKB-UniRule"/>
</dbReference>
<comment type="caution">
    <text evidence="12">The sequence shown here is derived from an EMBL/GenBank/DDBJ whole genome shotgun (WGS) entry which is preliminary data.</text>
</comment>
<dbReference type="Proteomes" id="UP000460561">
    <property type="component" value="Unassembled WGS sequence"/>
</dbReference>
<dbReference type="InterPro" id="IPR006664">
    <property type="entry name" value="OMP_bac"/>
</dbReference>
<protein>
    <recommendedName>
        <fullName evidence="8">Peptidoglycan-associated lipoprotein</fullName>
        <shortName evidence="8">PAL</shortName>
    </recommendedName>
</protein>
<dbReference type="PANTHER" id="PTHR30329">
    <property type="entry name" value="STATOR ELEMENT OF FLAGELLAR MOTOR COMPLEX"/>
    <property type="match status" value="1"/>
</dbReference>
<evidence type="ECO:0000256" key="8">
    <source>
        <dbReference type="HAMAP-Rule" id="MF_02204"/>
    </source>
</evidence>
<dbReference type="OrthoDB" id="9809164at2"/>
<dbReference type="PANTHER" id="PTHR30329:SF21">
    <property type="entry name" value="LIPOPROTEIN YIAD-RELATED"/>
    <property type="match status" value="1"/>
</dbReference>
<evidence type="ECO:0000256" key="2">
    <source>
        <dbReference type="ARBA" id="ARBA00022729"/>
    </source>
</evidence>
<evidence type="ECO:0000256" key="5">
    <source>
        <dbReference type="ARBA" id="ARBA00023237"/>
    </source>
</evidence>
<keyword evidence="3 8" id="KW-0472">Membrane</keyword>
<dbReference type="InterPro" id="IPR036737">
    <property type="entry name" value="OmpA-like_sf"/>
</dbReference>
<dbReference type="InterPro" id="IPR014169">
    <property type="entry name" value="Pal_lipo_C"/>
</dbReference>
<proteinExistence type="inferred from homology"/>
<gene>
    <name evidence="8 12" type="primary">pal</name>
    <name evidence="12" type="ORF">GRI39_11575</name>
</gene>